<dbReference type="STRING" id="1121098.HMPREF1534_00195"/>
<dbReference type="InterPro" id="IPR012338">
    <property type="entry name" value="Beta-lactam/transpept-like"/>
</dbReference>
<dbReference type="RefSeq" id="WP_005935878.1">
    <property type="nucleotide sequence ID" value="NZ_KB890349.1"/>
</dbReference>
<keyword evidence="4" id="KW-0378">Hydrolase</keyword>
<evidence type="ECO:0000256" key="1">
    <source>
        <dbReference type="ARBA" id="ARBA00001231"/>
    </source>
</evidence>
<evidence type="ECO:0000313" key="8">
    <source>
        <dbReference type="EMBL" id="EOA58419.1"/>
    </source>
</evidence>
<dbReference type="GO" id="GO:0009254">
    <property type="term" value="P:peptidoglycan turnover"/>
    <property type="evidence" value="ECO:0007669"/>
    <property type="project" value="TreeGrafter"/>
</dbReference>
<comment type="caution">
    <text evidence="8">The sequence shown here is derived from an EMBL/GenBank/DDBJ whole genome shotgun (WGS) entry which is preliminary data.</text>
</comment>
<dbReference type="SUPFAM" id="SSF51445">
    <property type="entry name" value="(Trans)glycosidases"/>
    <property type="match status" value="1"/>
</dbReference>
<keyword evidence="5" id="KW-0326">Glycosidase</keyword>
<sequence length="989" mass="110550">MKKIILLYVLCIFGLSLYAQQVPNVLRRGGADSAECREWVEKQLSEMSLKEKIGQLFIHTVAPLNTQSNRANIYNAVKEYKVGGLLFSGGQVGNQAILTNYAQELSKVPLFIAFDGEWGLAMRLKNTPRFPRNRVLGCIQDNQLLYEYGKEVARQCKEIGVQINFAPVADVDINPRNPVINTRSFGGDPKNVAQKVVAYSRGLEDGGVLSVAKHFPGHGDTEVDSHKALPVLNFDRARLDSIELYPFKEVIHAGLGGIMAGHLEVPELGKNPASLSAHVIDNLLCRELGFRGLVFTDALEMKGVSQNENLCAKALKAGNDLLLAPRNLKRELNGVLEAVKSGWLSEKEITEKCRKVLTYKYALGLKTKPHVQISGLDKRLNRTEVAELISRLQKAAITVVNNTGGVLPLDAKLRGTTVLNIGKPSSGLEFYSRLKQYLPLRRIMATSDSMSAIRKELVNSQRVIVVINSNDYNKYKPMLEKLPDSLPVVYVYLMPLKTMSDMEVCWKKAAAVVLGHTDELEIQRQVADVMAGRAVADGRLSVAVSDLFKPGDGVTMSPKVSRIYKPEDYGMSSAVLKGIDEIALEGIKAKAYPGCQILILKDGVPVYDKCFGTFTYEKSKEVEADNLYDLASLTKTTATLLAVMKLYDNGKFGLTDRVSDYIPVLKGTGKERITIEELLMHQSGLPAFWPFYKKAIDEESYTGAFYRTRPDAGHHRQIDTRLFVIDHFGYKKELVSKVFSSDYPLLVSDSMYLHRSFRDSVLQQIAGVPLKDRRYRYSDLNFILLREIVENITKIPMNIFLQKEFYKPMKMEHTLFLPLRRFAKDEIVPTVKADYLRKGGMLQGYVHDESAAFLGGVSGNAGLFSTAGDVAKVYQMLIDGGVYEGVRYLSKETCDLFLTHTSKISRRGLGFDKPDKKNEAKSPCAAEAPAEVVGHTGFTGTCAWADPKNKLVFVFLSNRIYPRPFDHKQLMRLNIRPRIQQVMYQAMTK</sequence>
<comment type="similarity">
    <text evidence="2">Belongs to the glycosyl hydrolase 3 family.</text>
</comment>
<dbReference type="Pfam" id="PF00144">
    <property type="entry name" value="Beta-lactamase"/>
    <property type="match status" value="1"/>
</dbReference>
<evidence type="ECO:0000256" key="2">
    <source>
        <dbReference type="ARBA" id="ARBA00005336"/>
    </source>
</evidence>
<dbReference type="Pfam" id="PF00933">
    <property type="entry name" value="Glyco_hydro_3"/>
    <property type="match status" value="1"/>
</dbReference>
<dbReference type="EMBL" id="AQHY01000003">
    <property type="protein sequence ID" value="EOA58419.1"/>
    <property type="molecule type" value="Genomic_DNA"/>
</dbReference>
<evidence type="ECO:0000256" key="4">
    <source>
        <dbReference type="ARBA" id="ARBA00022801"/>
    </source>
</evidence>
<dbReference type="InterPro" id="IPR050226">
    <property type="entry name" value="NagZ_Beta-hexosaminidase"/>
</dbReference>
<dbReference type="eggNOG" id="COG1680">
    <property type="taxonomic scope" value="Bacteria"/>
</dbReference>
<dbReference type="GeneID" id="60063723"/>
<dbReference type="GO" id="GO:0005975">
    <property type="term" value="P:carbohydrate metabolic process"/>
    <property type="evidence" value="ECO:0007669"/>
    <property type="project" value="InterPro"/>
</dbReference>
<dbReference type="Gene3D" id="3.40.710.10">
    <property type="entry name" value="DD-peptidase/beta-lactamase superfamily"/>
    <property type="match status" value="1"/>
</dbReference>
<protein>
    <recommendedName>
        <fullName evidence="3">beta-N-acetylhexosaminidase</fullName>
        <ecNumber evidence="3">3.2.1.52</ecNumber>
    </recommendedName>
</protein>
<dbReference type="Proteomes" id="UP000017831">
    <property type="component" value="Unassembled WGS sequence"/>
</dbReference>
<organism evidence="8 9">
    <name type="scientific">Phocaeicola massiliensis B84634 = Timone 84634 = DSM 17679 = JCM 13223</name>
    <dbReference type="NCBI Taxonomy" id="1121098"/>
    <lineage>
        <taxon>Bacteria</taxon>
        <taxon>Pseudomonadati</taxon>
        <taxon>Bacteroidota</taxon>
        <taxon>Bacteroidia</taxon>
        <taxon>Bacteroidales</taxon>
        <taxon>Bacteroidaceae</taxon>
        <taxon>Phocaeicola</taxon>
    </lineage>
</organism>
<feature type="domain" description="Beta-lactamase-related" evidence="6">
    <location>
        <begin position="586"/>
        <end position="967"/>
    </location>
</feature>
<dbReference type="HOGENOM" id="CLU_012120_0_0_10"/>
<evidence type="ECO:0000313" key="9">
    <source>
        <dbReference type="Proteomes" id="UP000017831"/>
    </source>
</evidence>
<evidence type="ECO:0000259" key="6">
    <source>
        <dbReference type="Pfam" id="PF00144"/>
    </source>
</evidence>
<dbReference type="InterPro" id="IPR036962">
    <property type="entry name" value="Glyco_hydro_3_N_sf"/>
</dbReference>
<dbReference type="AlphaFoldDB" id="U6RPD2"/>
<dbReference type="PANTHER" id="PTHR30480">
    <property type="entry name" value="BETA-HEXOSAMINIDASE-RELATED"/>
    <property type="match status" value="1"/>
</dbReference>
<dbReference type="GO" id="GO:0004563">
    <property type="term" value="F:beta-N-acetylhexosaminidase activity"/>
    <property type="evidence" value="ECO:0007669"/>
    <property type="project" value="UniProtKB-EC"/>
</dbReference>
<proteinExistence type="inferred from homology"/>
<feature type="domain" description="Glycoside hydrolase family 3 N-terminal" evidence="7">
    <location>
        <begin position="49"/>
        <end position="358"/>
    </location>
</feature>
<dbReference type="InterPro" id="IPR017853">
    <property type="entry name" value="GH"/>
</dbReference>
<gene>
    <name evidence="8" type="ORF">HMPREF1534_00195</name>
</gene>
<dbReference type="InterPro" id="IPR001764">
    <property type="entry name" value="Glyco_hydro_3_N"/>
</dbReference>
<reference evidence="8 9" key="1">
    <citation type="submission" date="2013-04" db="EMBL/GenBank/DDBJ databases">
        <title>The Genome Sequence of Bacteroides massiliensis DSM 17679.</title>
        <authorList>
            <consortium name="The Broad Institute Genomics Platform"/>
            <person name="Earl A."/>
            <person name="Ward D."/>
            <person name="Feldgarden M."/>
            <person name="Gevers D."/>
            <person name="Martens E."/>
            <person name="Fenner L."/>
            <person name="Roux V."/>
            <person name="Mallet M.N."/>
            <person name="Raoult D."/>
            <person name="Walker B."/>
            <person name="Young S."/>
            <person name="Zeng Q."/>
            <person name="Gargeya S."/>
            <person name="Fitzgerald M."/>
            <person name="Haas B."/>
            <person name="Abouelleil A."/>
            <person name="Allen A.W."/>
            <person name="Alvarado L."/>
            <person name="Arachchi H.M."/>
            <person name="Berlin A.M."/>
            <person name="Chapman S.B."/>
            <person name="Gainer-Dewar J."/>
            <person name="Goldberg J."/>
            <person name="Griggs A."/>
            <person name="Gujja S."/>
            <person name="Hansen M."/>
            <person name="Howarth C."/>
            <person name="Imamovic A."/>
            <person name="Ireland A."/>
            <person name="Larimer J."/>
            <person name="McCowan C."/>
            <person name="Murphy C."/>
            <person name="Pearson M."/>
            <person name="Poon T.W."/>
            <person name="Priest M."/>
            <person name="Roberts A."/>
            <person name="Saif S."/>
            <person name="Shea T."/>
            <person name="Sisk P."/>
            <person name="Sykes S."/>
            <person name="Wortman J."/>
            <person name="Nusbaum C."/>
            <person name="Birren B."/>
        </authorList>
    </citation>
    <scope>NUCLEOTIDE SEQUENCE [LARGE SCALE GENOMIC DNA]</scope>
    <source>
        <strain evidence="9">B84634 / Timone 84634 / DSM 17679 / JCM 13223</strain>
    </source>
</reference>
<dbReference type="eggNOG" id="COG1472">
    <property type="taxonomic scope" value="Bacteria"/>
</dbReference>
<comment type="catalytic activity">
    <reaction evidence="1">
        <text>Hydrolysis of terminal non-reducing N-acetyl-D-hexosamine residues in N-acetyl-beta-D-hexosaminides.</text>
        <dbReference type="EC" id="3.2.1.52"/>
    </reaction>
</comment>
<evidence type="ECO:0000259" key="7">
    <source>
        <dbReference type="Pfam" id="PF00933"/>
    </source>
</evidence>
<dbReference type="OrthoDB" id="9805821at2"/>
<dbReference type="SUPFAM" id="SSF56601">
    <property type="entry name" value="beta-lactamase/transpeptidase-like"/>
    <property type="match status" value="1"/>
</dbReference>
<dbReference type="PATRIC" id="fig|1121098.3.peg.197"/>
<accession>U6RPD2</accession>
<dbReference type="PANTHER" id="PTHR30480:SF13">
    <property type="entry name" value="BETA-HEXOSAMINIDASE"/>
    <property type="match status" value="1"/>
</dbReference>
<name>U6RPD2_9BACT</name>
<dbReference type="Gene3D" id="3.20.20.300">
    <property type="entry name" value="Glycoside hydrolase, family 3, N-terminal domain"/>
    <property type="match status" value="1"/>
</dbReference>
<keyword evidence="9" id="KW-1185">Reference proteome</keyword>
<dbReference type="InterPro" id="IPR001466">
    <property type="entry name" value="Beta-lactam-related"/>
</dbReference>
<evidence type="ECO:0000256" key="3">
    <source>
        <dbReference type="ARBA" id="ARBA00012663"/>
    </source>
</evidence>
<evidence type="ECO:0000256" key="5">
    <source>
        <dbReference type="ARBA" id="ARBA00023295"/>
    </source>
</evidence>
<dbReference type="EC" id="3.2.1.52" evidence="3"/>